<accession>X0UQL9</accession>
<proteinExistence type="predicted"/>
<protein>
    <submittedName>
        <fullName evidence="1">Uncharacterized protein</fullName>
    </submittedName>
</protein>
<sequence length="81" mass="8860">MPQGNKPTAEFPTEPCKYCGHGIIWGKDENDKWIPLDPTPAVYNVFTDEHGGGPPTVTRDKCSMVNHYATCTKLPANKKGG</sequence>
<name>X0UQL9_9ZZZZ</name>
<dbReference type="AlphaFoldDB" id="X0UQL9"/>
<reference evidence="1" key="1">
    <citation type="journal article" date="2014" name="Front. Microbiol.">
        <title>High frequency of phylogenetically diverse reductive dehalogenase-homologous genes in deep subseafloor sedimentary metagenomes.</title>
        <authorList>
            <person name="Kawai M."/>
            <person name="Futagami T."/>
            <person name="Toyoda A."/>
            <person name="Takaki Y."/>
            <person name="Nishi S."/>
            <person name="Hori S."/>
            <person name="Arai W."/>
            <person name="Tsubouchi T."/>
            <person name="Morono Y."/>
            <person name="Uchiyama I."/>
            <person name="Ito T."/>
            <person name="Fujiyama A."/>
            <person name="Inagaki F."/>
            <person name="Takami H."/>
        </authorList>
    </citation>
    <scope>NUCLEOTIDE SEQUENCE</scope>
    <source>
        <strain evidence="1">Expedition CK06-06</strain>
    </source>
</reference>
<organism evidence="1">
    <name type="scientific">marine sediment metagenome</name>
    <dbReference type="NCBI Taxonomy" id="412755"/>
    <lineage>
        <taxon>unclassified sequences</taxon>
        <taxon>metagenomes</taxon>
        <taxon>ecological metagenomes</taxon>
    </lineage>
</organism>
<dbReference type="EMBL" id="BARS01027105">
    <property type="protein sequence ID" value="GAG08134.1"/>
    <property type="molecule type" value="Genomic_DNA"/>
</dbReference>
<gene>
    <name evidence="1" type="ORF">S01H1_42610</name>
</gene>
<evidence type="ECO:0000313" key="1">
    <source>
        <dbReference type="EMBL" id="GAG08134.1"/>
    </source>
</evidence>
<comment type="caution">
    <text evidence="1">The sequence shown here is derived from an EMBL/GenBank/DDBJ whole genome shotgun (WGS) entry which is preliminary data.</text>
</comment>